<evidence type="ECO:0008006" key="3">
    <source>
        <dbReference type="Google" id="ProtNLM"/>
    </source>
</evidence>
<organism evidence="1 2">
    <name type="scientific">Cylicocyclus nassatus</name>
    <name type="common">Nematode worm</name>
    <dbReference type="NCBI Taxonomy" id="53992"/>
    <lineage>
        <taxon>Eukaryota</taxon>
        <taxon>Metazoa</taxon>
        <taxon>Ecdysozoa</taxon>
        <taxon>Nematoda</taxon>
        <taxon>Chromadorea</taxon>
        <taxon>Rhabditida</taxon>
        <taxon>Rhabditina</taxon>
        <taxon>Rhabditomorpha</taxon>
        <taxon>Strongyloidea</taxon>
        <taxon>Strongylidae</taxon>
        <taxon>Cylicocyclus</taxon>
    </lineage>
</organism>
<sequence length="150" mass="17463">MRAEEVKAILTPLYDNYEKHCQSGDIDKCMDFYHPDAVMVEKGKTAAYGKAQNVFTKNTKNQKEKNFLCLSIVFVSYIRDALVNLWERTGPQKFTKSNEKYEGCDDYLVLTCDNTMDSAKRGKETAKMVQIWKKDHGKWVIYHEECDVKK</sequence>
<dbReference type="PANTHER" id="PTHR31664:SF4">
    <property type="entry name" value="DUF4440 DOMAIN-CONTAINING PROTEIN"/>
    <property type="match status" value="1"/>
</dbReference>
<gene>
    <name evidence="1" type="ORF">CYNAS_LOCUS7843</name>
</gene>
<name>A0AA36GPL4_CYLNA</name>
<dbReference type="Gene3D" id="3.10.450.50">
    <property type="match status" value="1"/>
</dbReference>
<dbReference type="Proteomes" id="UP001176961">
    <property type="component" value="Unassembled WGS sequence"/>
</dbReference>
<evidence type="ECO:0000313" key="2">
    <source>
        <dbReference type="Proteomes" id="UP001176961"/>
    </source>
</evidence>
<comment type="caution">
    <text evidence="1">The sequence shown here is derived from an EMBL/GenBank/DDBJ whole genome shotgun (WGS) entry which is preliminary data.</text>
</comment>
<dbReference type="InterPro" id="IPR032710">
    <property type="entry name" value="NTF2-like_dom_sf"/>
</dbReference>
<keyword evidence="2" id="KW-1185">Reference proteome</keyword>
<evidence type="ECO:0000313" key="1">
    <source>
        <dbReference type="EMBL" id="CAJ0595860.1"/>
    </source>
</evidence>
<protein>
    <recommendedName>
        <fullName evidence="3">DUF4440 domain-containing protein</fullName>
    </recommendedName>
</protein>
<dbReference type="EMBL" id="CATQJL010000112">
    <property type="protein sequence ID" value="CAJ0595860.1"/>
    <property type="molecule type" value="Genomic_DNA"/>
</dbReference>
<reference evidence="1" key="1">
    <citation type="submission" date="2023-07" db="EMBL/GenBank/DDBJ databases">
        <authorList>
            <consortium name="CYATHOMIX"/>
        </authorList>
    </citation>
    <scope>NUCLEOTIDE SEQUENCE</scope>
    <source>
        <strain evidence="1">N/A</strain>
    </source>
</reference>
<dbReference type="PANTHER" id="PTHR31664">
    <property type="entry name" value="PROTEIN CBG16427"/>
    <property type="match status" value="1"/>
</dbReference>
<proteinExistence type="predicted"/>
<dbReference type="AlphaFoldDB" id="A0AA36GPL4"/>
<dbReference type="SUPFAM" id="SSF54427">
    <property type="entry name" value="NTF2-like"/>
    <property type="match status" value="1"/>
</dbReference>
<accession>A0AA36GPL4</accession>